<organism evidence="2 3">
    <name type="scientific">Halobacteriovorax marinus</name>
    <dbReference type="NCBI Taxonomy" id="97084"/>
    <lineage>
        <taxon>Bacteria</taxon>
        <taxon>Pseudomonadati</taxon>
        <taxon>Bdellovibrionota</taxon>
        <taxon>Bacteriovoracia</taxon>
        <taxon>Bacteriovoracales</taxon>
        <taxon>Halobacteriovoraceae</taxon>
        <taxon>Halobacteriovorax</taxon>
    </lineage>
</organism>
<dbReference type="EMBL" id="MAAO01000002">
    <property type="protein sequence ID" value="OUR99749.1"/>
    <property type="molecule type" value="Genomic_DNA"/>
</dbReference>
<evidence type="ECO:0008006" key="4">
    <source>
        <dbReference type="Google" id="ProtNLM"/>
    </source>
</evidence>
<gene>
    <name evidence="2" type="ORF">A9Q84_01615</name>
</gene>
<dbReference type="PROSITE" id="PS51257">
    <property type="entry name" value="PROKAR_LIPOPROTEIN"/>
    <property type="match status" value="1"/>
</dbReference>
<dbReference type="Proteomes" id="UP000196531">
    <property type="component" value="Unassembled WGS sequence"/>
</dbReference>
<feature type="region of interest" description="Disordered" evidence="1">
    <location>
        <begin position="106"/>
        <end position="142"/>
    </location>
</feature>
<protein>
    <recommendedName>
        <fullName evidence="4">Lipoprotein</fullName>
    </recommendedName>
</protein>
<proteinExistence type="predicted"/>
<evidence type="ECO:0000313" key="2">
    <source>
        <dbReference type="EMBL" id="OUR99749.1"/>
    </source>
</evidence>
<comment type="caution">
    <text evidence="2">The sequence shown here is derived from an EMBL/GenBank/DDBJ whole genome shotgun (WGS) entry which is preliminary data.</text>
</comment>
<evidence type="ECO:0000313" key="3">
    <source>
        <dbReference type="Proteomes" id="UP000196531"/>
    </source>
</evidence>
<name>A0A1Y5FCE0_9BACT</name>
<feature type="compositionally biased region" description="Low complexity" evidence="1">
    <location>
        <begin position="118"/>
        <end position="128"/>
    </location>
</feature>
<reference evidence="3" key="1">
    <citation type="journal article" date="2017" name="Proc. Natl. Acad. Sci. U.S.A.">
        <title>Simulation of Deepwater Horizon oil plume reveals substrate specialization within a complex community of hydrocarbon-degraders.</title>
        <authorList>
            <person name="Hu P."/>
            <person name="Dubinsky E.A."/>
            <person name="Probst A.J."/>
            <person name="Wang J."/>
            <person name="Sieber C.M.K."/>
            <person name="Tom L.M."/>
            <person name="Gardinali P."/>
            <person name="Banfield J.F."/>
            <person name="Atlas R.M."/>
            <person name="Andersen G.L."/>
        </authorList>
    </citation>
    <scope>NUCLEOTIDE SEQUENCE [LARGE SCALE GENOMIC DNA]</scope>
</reference>
<sequence length="142" mass="15919">MKNTSLIITMLFITSCSTIHYRFDNQPDGTGGKQWHHVGVFQTVEFSDDVRVKERCPNGPHEITSRRNGFQAVIALVPWLGWAWSPTEVSIECAELVAMNDSERGANAKANAQSDSKNTNTNTININISPEMLKKKGRKKKE</sequence>
<evidence type="ECO:0000256" key="1">
    <source>
        <dbReference type="SAM" id="MobiDB-lite"/>
    </source>
</evidence>
<dbReference type="AlphaFoldDB" id="A0A1Y5FCE0"/>
<accession>A0A1Y5FCE0</accession>